<dbReference type="Proteomes" id="UP000825009">
    <property type="component" value="Chromosome"/>
</dbReference>
<dbReference type="CDD" id="cd06583">
    <property type="entry name" value="PGRP"/>
    <property type="match status" value="1"/>
</dbReference>
<organism evidence="2 3">
    <name type="scientific">Gymnodinialimonas ceratoperidinii</name>
    <dbReference type="NCBI Taxonomy" id="2856823"/>
    <lineage>
        <taxon>Bacteria</taxon>
        <taxon>Pseudomonadati</taxon>
        <taxon>Pseudomonadota</taxon>
        <taxon>Alphaproteobacteria</taxon>
        <taxon>Rhodobacterales</taxon>
        <taxon>Paracoccaceae</taxon>
        <taxon>Gymnodinialimonas</taxon>
    </lineage>
</organism>
<dbReference type="PANTHER" id="PTHR30417">
    <property type="entry name" value="N-ACETYLMURAMOYL-L-ALANINE AMIDASE AMID"/>
    <property type="match status" value="1"/>
</dbReference>
<dbReference type="EMBL" id="CP079194">
    <property type="protein sequence ID" value="QXT41466.1"/>
    <property type="molecule type" value="Genomic_DNA"/>
</dbReference>
<dbReference type="GO" id="GO:0009254">
    <property type="term" value="P:peptidoglycan turnover"/>
    <property type="evidence" value="ECO:0007669"/>
    <property type="project" value="TreeGrafter"/>
</dbReference>
<dbReference type="GO" id="GO:0009253">
    <property type="term" value="P:peptidoglycan catabolic process"/>
    <property type="evidence" value="ECO:0007669"/>
    <property type="project" value="InterPro"/>
</dbReference>
<dbReference type="SMART" id="SM00644">
    <property type="entry name" value="Ami_2"/>
    <property type="match status" value="1"/>
</dbReference>
<dbReference type="Pfam" id="PF01510">
    <property type="entry name" value="Amidase_2"/>
    <property type="match status" value="1"/>
</dbReference>
<reference evidence="2 3" key="1">
    <citation type="submission" date="2021-07" db="EMBL/GenBank/DDBJ databases">
        <title>A novel Jannaschia species isolated from marine dinoflagellate Ceratoperidinium margalefii.</title>
        <authorList>
            <person name="Jiang Y."/>
            <person name="Li Z."/>
        </authorList>
    </citation>
    <scope>NUCLEOTIDE SEQUENCE [LARGE SCALE GENOMIC DNA]</scope>
    <source>
        <strain evidence="2 3">J12C1-MA-4</strain>
    </source>
</reference>
<sequence>MVVIHYTAMKDCAGAAKALCDPAREVSAHYLIGRDGEVLSLVDEPLRAWHAGAGAWRGAGDVNSRSIGIELDNDGFSPFSEPLMAALERLLAQGILPRWEIPPEGVIGHSDMAPGRKIDPGRRFDWKRLARQGLAVWSEAGGDWVDAARFRADAAAFGYPSVEDDLLLEVVRMRFRPWKHGPLDGEDCAVMADLAARYGVDRDTTAP</sequence>
<dbReference type="InterPro" id="IPR051206">
    <property type="entry name" value="NAMLAA_amidase_2"/>
</dbReference>
<dbReference type="PANTHER" id="PTHR30417:SF1">
    <property type="entry name" value="N-ACETYLMURAMOYL-L-ALANINE AMIDASE AMID"/>
    <property type="match status" value="1"/>
</dbReference>
<feature type="domain" description="N-acetylmuramoyl-L-alanine amidase" evidence="1">
    <location>
        <begin position="1"/>
        <end position="121"/>
    </location>
</feature>
<proteinExistence type="predicted"/>
<keyword evidence="3" id="KW-1185">Reference proteome</keyword>
<evidence type="ECO:0000259" key="1">
    <source>
        <dbReference type="SMART" id="SM00644"/>
    </source>
</evidence>
<protein>
    <submittedName>
        <fullName evidence="2">N-acetylmuramoyl-L-alanine amidase</fullName>
        <ecNumber evidence="2">3.5.1.28</ecNumber>
    </submittedName>
</protein>
<dbReference type="KEGG" id="gce:KYE46_14620"/>
<dbReference type="AlphaFoldDB" id="A0A8F6YCQ2"/>
<keyword evidence="2" id="KW-0378">Hydrolase</keyword>
<dbReference type="EC" id="3.5.1.28" evidence="2"/>
<name>A0A8F6YCQ2_9RHOB</name>
<evidence type="ECO:0000313" key="3">
    <source>
        <dbReference type="Proteomes" id="UP000825009"/>
    </source>
</evidence>
<dbReference type="GO" id="GO:0008745">
    <property type="term" value="F:N-acetylmuramoyl-L-alanine amidase activity"/>
    <property type="evidence" value="ECO:0007669"/>
    <property type="project" value="UniProtKB-EC"/>
</dbReference>
<accession>A0A8F6YCQ2</accession>
<evidence type="ECO:0000313" key="2">
    <source>
        <dbReference type="EMBL" id="QXT41466.1"/>
    </source>
</evidence>
<gene>
    <name evidence="2" type="ORF">KYE46_14620</name>
</gene>
<dbReference type="InterPro" id="IPR002502">
    <property type="entry name" value="Amidase_domain"/>
</dbReference>